<evidence type="ECO:0000313" key="1">
    <source>
        <dbReference type="EMBL" id="CCQ48157.1"/>
    </source>
</evidence>
<sequence>MSRSSLQYRCAGTLGTLCTRIRCGQPHLHSIERNTECR</sequence>
<evidence type="ECO:0000313" key="2">
    <source>
        <dbReference type="Proteomes" id="UP000035722"/>
    </source>
</evidence>
<dbReference type="EMBL" id="CAQI01000054">
    <property type="protein sequence ID" value="CCQ48157.1"/>
    <property type="molecule type" value="Genomic_DNA"/>
</dbReference>
<reference evidence="2" key="1">
    <citation type="journal article" date="2014" name="Genome Announc.">
        <title>Genome Sequence of Arthrobacter siccitolerans 4J27, a Xeroprotectant-Producing Desiccation-Tolerant Microorganism.</title>
        <authorList>
            <person name="Manzanera M."/>
            <person name="Santa-Cruz-Calvo L."/>
            <person name="Vilchez J.I."/>
            <person name="Garcia-Fontana C."/>
            <person name="Silva-Castro G.A."/>
            <person name="Calvo C."/>
            <person name="Gonzalez-Lopez J."/>
        </authorList>
    </citation>
    <scope>NUCLEOTIDE SEQUENCE [LARGE SCALE GENOMIC DNA]</scope>
    <source>
        <strain evidence="2">4J27</strain>
    </source>
</reference>
<accession>A0A024H8F3</accession>
<dbReference type="AlphaFoldDB" id="A0A024H8F3"/>
<comment type="caution">
    <text evidence="1">The sequence shown here is derived from an EMBL/GenBank/DDBJ whole genome shotgun (WGS) entry which is preliminary data.</text>
</comment>
<organism evidence="1 2">
    <name type="scientific">Pseudarthrobacter siccitolerans</name>
    <dbReference type="NCBI Taxonomy" id="861266"/>
    <lineage>
        <taxon>Bacteria</taxon>
        <taxon>Bacillati</taxon>
        <taxon>Actinomycetota</taxon>
        <taxon>Actinomycetes</taxon>
        <taxon>Micrococcales</taxon>
        <taxon>Micrococcaceae</taxon>
        <taxon>Pseudarthrobacter</taxon>
    </lineage>
</organism>
<dbReference type="Proteomes" id="UP000035722">
    <property type="component" value="Unassembled WGS sequence"/>
</dbReference>
<name>A0A024H8F3_9MICC</name>
<gene>
    <name evidence="1" type="ORF">ARTSIC4J27_4155</name>
</gene>
<keyword evidence="2" id="KW-1185">Reference proteome</keyword>
<protein>
    <submittedName>
        <fullName evidence="1">Uncharacterized protein</fullName>
    </submittedName>
</protein>
<proteinExistence type="predicted"/>